<feature type="compositionally biased region" description="Pro residues" evidence="1">
    <location>
        <begin position="62"/>
        <end position="78"/>
    </location>
</feature>
<dbReference type="OMA" id="TIIENTW"/>
<protein>
    <submittedName>
        <fullName evidence="3">DNA polymerase</fullName>
    </submittedName>
</protein>
<dbReference type="SUPFAM" id="SSF53098">
    <property type="entry name" value="Ribonuclease H-like"/>
    <property type="match status" value="1"/>
</dbReference>
<dbReference type="PANTHER" id="PTHR30231">
    <property type="entry name" value="DNA POLYMERASE III SUBUNIT EPSILON"/>
    <property type="match status" value="1"/>
</dbReference>
<dbReference type="GO" id="GO:0005829">
    <property type="term" value="C:cytosol"/>
    <property type="evidence" value="ECO:0007669"/>
    <property type="project" value="TreeGrafter"/>
</dbReference>
<dbReference type="SMART" id="SM00479">
    <property type="entry name" value="EXOIII"/>
    <property type="match status" value="1"/>
</dbReference>
<sequence>MSLLRQLARLFGHRQTSEEPATQAGRAGFPPPSRAQGAGFPPPSRAQSAGFPPPGAALLAEFPPPNAVPNAATPPPQRPTAARRQAPSDPTTDTSFVPAQRTAAPAAGFPPVATAEPVMVPAKPITIPVELVIEPAHPVTAPASQQFGTATPDASGWYMPTYRERDISDWVPEVRRLKRSGELEAALTLATGCMDAMVQAAERNPANVMEHYVIEVVRIQHKMARYSDEVNTIESWLGREIPASRDDHRLDLRKRLAKARELVARSEGRDSSAHHAEWKRLVALQKASKQQGAPASTPPARQSPRAQVIPERAAASHQPAPSRARASSSRRRPSKFIPALDEFLAQPFVAADFETANRSSGVSACQIALVRVESGRVVDRFNTLLKPPSGFDDFEFTYLHGISARDTRTAPSWPDIIPAIRGFAGDATVYAHNAPFDSRVWRQLDEFFHTRSLPDHFFCSYLTARRMMPGLDNYRLPTVLERCAPHFVLDHHKADSDAEACALIVAALQSNPELYARLEAHR</sequence>
<name>A0A2C8BF86_9ACTN</name>
<dbReference type="InterPro" id="IPR012337">
    <property type="entry name" value="RNaseH-like_sf"/>
</dbReference>
<evidence type="ECO:0000313" key="3">
    <source>
        <dbReference type="EMBL" id="SCQ82325.1"/>
    </source>
</evidence>
<dbReference type="InterPro" id="IPR036397">
    <property type="entry name" value="RNaseH_sf"/>
</dbReference>
<feature type="compositionally biased region" description="Low complexity" evidence="1">
    <location>
        <begin position="312"/>
        <end position="327"/>
    </location>
</feature>
<reference evidence="3 4" key="1">
    <citation type="submission" date="2016-09" db="EMBL/GenBank/DDBJ databases">
        <authorList>
            <person name="Laine KS P."/>
        </authorList>
    </citation>
    <scope>NUCLEOTIDE SEQUENCE [LARGE SCALE GENOMIC DNA]</scope>
    <source>
        <strain evidence="3">PFRJS-23</strain>
    </source>
</reference>
<evidence type="ECO:0000256" key="1">
    <source>
        <dbReference type="SAM" id="MobiDB-lite"/>
    </source>
</evidence>
<proteinExistence type="predicted"/>
<evidence type="ECO:0000259" key="2">
    <source>
        <dbReference type="SMART" id="SM00479"/>
    </source>
</evidence>
<feature type="domain" description="Exonuclease" evidence="2">
    <location>
        <begin position="347"/>
        <end position="514"/>
    </location>
</feature>
<dbReference type="EMBL" id="LT618793">
    <property type="protein sequence ID" value="SCQ82325.1"/>
    <property type="molecule type" value="Genomic_DNA"/>
</dbReference>
<dbReference type="Gene3D" id="3.30.420.10">
    <property type="entry name" value="Ribonuclease H-like superfamily/Ribonuclease H"/>
    <property type="match status" value="1"/>
</dbReference>
<dbReference type="PANTHER" id="PTHR30231:SF42">
    <property type="entry name" value="EXONUCLEASE"/>
    <property type="match status" value="1"/>
</dbReference>
<dbReference type="InterPro" id="IPR013520">
    <property type="entry name" value="Ribonucl_H"/>
</dbReference>
<feature type="region of interest" description="Disordered" evidence="1">
    <location>
        <begin position="1"/>
        <end position="96"/>
    </location>
</feature>
<dbReference type="CDD" id="cd06130">
    <property type="entry name" value="DNA_pol_III_epsilon_like"/>
    <property type="match status" value="1"/>
</dbReference>
<evidence type="ECO:0000313" key="4">
    <source>
        <dbReference type="Proteomes" id="UP000250080"/>
    </source>
</evidence>
<dbReference type="Proteomes" id="UP000250080">
    <property type="component" value="Chromosome I"/>
</dbReference>
<dbReference type="GO" id="GO:0008408">
    <property type="term" value="F:3'-5' exonuclease activity"/>
    <property type="evidence" value="ECO:0007669"/>
    <property type="project" value="TreeGrafter"/>
</dbReference>
<gene>
    <name evidence="3" type="ORF">PFR_JS23_2181</name>
</gene>
<dbReference type="GO" id="GO:0003676">
    <property type="term" value="F:nucleic acid binding"/>
    <property type="evidence" value="ECO:0007669"/>
    <property type="project" value="InterPro"/>
</dbReference>
<accession>A0A2C8BF86</accession>
<feature type="region of interest" description="Disordered" evidence="1">
    <location>
        <begin position="285"/>
        <end position="332"/>
    </location>
</feature>
<dbReference type="Pfam" id="PF00929">
    <property type="entry name" value="RNase_T"/>
    <property type="match status" value="1"/>
</dbReference>
<organism evidence="3 4">
    <name type="scientific">Propionibacterium freudenreichii</name>
    <dbReference type="NCBI Taxonomy" id="1744"/>
    <lineage>
        <taxon>Bacteria</taxon>
        <taxon>Bacillati</taxon>
        <taxon>Actinomycetota</taxon>
        <taxon>Actinomycetes</taxon>
        <taxon>Propionibacteriales</taxon>
        <taxon>Propionibacteriaceae</taxon>
        <taxon>Propionibacterium</taxon>
    </lineage>
</organism>
<dbReference type="AlphaFoldDB" id="A0A2C8BF86"/>